<evidence type="ECO:0000313" key="1">
    <source>
        <dbReference type="EMBL" id="MBX60282.1"/>
    </source>
</evidence>
<protein>
    <submittedName>
        <fullName evidence="1">Uncharacterized protein</fullName>
    </submittedName>
</protein>
<dbReference type="EMBL" id="GGEC01079798">
    <property type="protein sequence ID" value="MBX60282.1"/>
    <property type="molecule type" value="Transcribed_RNA"/>
</dbReference>
<proteinExistence type="predicted"/>
<name>A0A2P2PZW6_RHIMU</name>
<accession>A0A2P2PZW6</accession>
<reference evidence="1" key="1">
    <citation type="submission" date="2018-02" db="EMBL/GenBank/DDBJ databases">
        <title>Rhizophora mucronata_Transcriptome.</title>
        <authorList>
            <person name="Meera S.P."/>
            <person name="Sreeshan A."/>
            <person name="Augustine A."/>
        </authorList>
    </citation>
    <scope>NUCLEOTIDE SEQUENCE</scope>
    <source>
        <tissue evidence="1">Leaf</tissue>
    </source>
</reference>
<sequence>MHEQAMSHNKEIILLKHR</sequence>
<organism evidence="1">
    <name type="scientific">Rhizophora mucronata</name>
    <name type="common">Asiatic mangrove</name>
    <dbReference type="NCBI Taxonomy" id="61149"/>
    <lineage>
        <taxon>Eukaryota</taxon>
        <taxon>Viridiplantae</taxon>
        <taxon>Streptophyta</taxon>
        <taxon>Embryophyta</taxon>
        <taxon>Tracheophyta</taxon>
        <taxon>Spermatophyta</taxon>
        <taxon>Magnoliopsida</taxon>
        <taxon>eudicotyledons</taxon>
        <taxon>Gunneridae</taxon>
        <taxon>Pentapetalae</taxon>
        <taxon>rosids</taxon>
        <taxon>fabids</taxon>
        <taxon>Malpighiales</taxon>
        <taxon>Rhizophoraceae</taxon>
        <taxon>Rhizophora</taxon>
    </lineage>
</organism>
<dbReference type="AlphaFoldDB" id="A0A2P2PZW6"/>